<accession>A0A509E973</accession>
<name>A0A509E973_9HYPH</name>
<evidence type="ECO:0000313" key="2">
    <source>
        <dbReference type="Proteomes" id="UP000410984"/>
    </source>
</evidence>
<proteinExistence type="predicted"/>
<organism evidence="1 2">
    <name type="scientific">Methylobacterium symbioticum</name>
    <dbReference type="NCBI Taxonomy" id="2584084"/>
    <lineage>
        <taxon>Bacteria</taxon>
        <taxon>Pseudomonadati</taxon>
        <taxon>Pseudomonadota</taxon>
        <taxon>Alphaproteobacteria</taxon>
        <taxon>Hyphomicrobiales</taxon>
        <taxon>Methylobacteriaceae</taxon>
        <taxon>Methylobacterium</taxon>
    </lineage>
</organism>
<protein>
    <recommendedName>
        <fullName evidence="3">Polysaccharide deacetylase</fullName>
    </recommendedName>
</protein>
<dbReference type="AlphaFoldDB" id="A0A509E973"/>
<reference evidence="1 2" key="1">
    <citation type="submission" date="2019-06" db="EMBL/GenBank/DDBJ databases">
        <authorList>
            <person name="Rodrigo-Torres L."/>
            <person name="Arahal R. D."/>
            <person name="Lucena T."/>
        </authorList>
    </citation>
    <scope>NUCLEOTIDE SEQUENCE [LARGE SCALE GENOMIC DNA]</scope>
    <source>
        <strain evidence="1 2">SB0023/3</strain>
    </source>
</reference>
<evidence type="ECO:0000313" key="1">
    <source>
        <dbReference type="EMBL" id="VUD70049.1"/>
    </source>
</evidence>
<keyword evidence="2" id="KW-1185">Reference proteome</keyword>
<dbReference type="EMBL" id="CABFPH010000004">
    <property type="protein sequence ID" value="VUD70049.1"/>
    <property type="molecule type" value="Genomic_DNA"/>
</dbReference>
<dbReference type="GO" id="GO:0005975">
    <property type="term" value="P:carbohydrate metabolic process"/>
    <property type="evidence" value="ECO:0007669"/>
    <property type="project" value="InterPro"/>
</dbReference>
<dbReference type="SUPFAM" id="SSF88713">
    <property type="entry name" value="Glycoside hydrolase/deacetylase"/>
    <property type="match status" value="1"/>
</dbReference>
<sequence length="181" mass="19030">MHGLAHANHAPMGAKRAEFGPHRSLEVLRGEAAEALRLARARLPEVLPVFVPPWNRIAPDLATALPGLGYAGLSAAGGGTGPAPLVRHDIDLDPVDWRGSRSLVDPARLVADLLRRVAAGGIGLLTHHRAHDAALWGFLGALLPLLVRHPAVDVADPRDLFAARPVDEAAAAWSSAGTRIS</sequence>
<dbReference type="Proteomes" id="UP000410984">
    <property type="component" value="Unassembled WGS sequence"/>
</dbReference>
<dbReference type="InterPro" id="IPR011330">
    <property type="entry name" value="Glyco_hydro/deAcase_b/a-brl"/>
</dbReference>
<evidence type="ECO:0008006" key="3">
    <source>
        <dbReference type="Google" id="ProtNLM"/>
    </source>
</evidence>
<gene>
    <name evidence="1" type="ORF">MET9862_00611</name>
</gene>